<comment type="caution">
    <text evidence="1">The sequence shown here is derived from an EMBL/GenBank/DDBJ whole genome shotgun (WGS) entry which is preliminary data.</text>
</comment>
<dbReference type="InterPro" id="IPR029032">
    <property type="entry name" value="AhpD-like"/>
</dbReference>
<dbReference type="PANTHER" id="PTHR28180">
    <property type="entry name" value="CONSERVED MITOCHONDRIAL PROTEIN-RELATED"/>
    <property type="match status" value="1"/>
</dbReference>
<protein>
    <submittedName>
        <fullName evidence="1">Uncharacterized protein</fullName>
    </submittedName>
</protein>
<proteinExistence type="predicted"/>
<dbReference type="Proteomes" id="UP001583186">
    <property type="component" value="Unassembled WGS sequence"/>
</dbReference>
<dbReference type="SUPFAM" id="SSF69118">
    <property type="entry name" value="AhpD-like"/>
    <property type="match status" value="1"/>
</dbReference>
<accession>A0ABR3ZKC2</accession>
<dbReference type="Gene3D" id="1.20.1290.10">
    <property type="entry name" value="AhpD-like"/>
    <property type="match status" value="1"/>
</dbReference>
<reference evidence="1 2" key="1">
    <citation type="journal article" date="2024" name="IMA Fungus">
        <title>IMA Genome - F19 : A genome assembly and annotation guide to empower mycologists, including annotated draft genome sequences of Ceratocystis pirilliformis, Diaporthe australafricana, Fusarium ophioides, Paecilomyces lecythidis, and Sporothrix stenoceras.</title>
        <authorList>
            <person name="Aylward J."/>
            <person name="Wilson A.M."/>
            <person name="Visagie C.M."/>
            <person name="Spraker J."/>
            <person name="Barnes I."/>
            <person name="Buitendag C."/>
            <person name="Ceriani C."/>
            <person name="Del Mar Angel L."/>
            <person name="du Plessis D."/>
            <person name="Fuchs T."/>
            <person name="Gasser K."/>
            <person name="Kramer D."/>
            <person name="Li W."/>
            <person name="Munsamy K."/>
            <person name="Piso A."/>
            <person name="Price J.L."/>
            <person name="Sonnekus B."/>
            <person name="Thomas C."/>
            <person name="van der Nest A."/>
            <person name="van Dijk A."/>
            <person name="van Heerden A."/>
            <person name="van Vuuren N."/>
            <person name="Yilmaz N."/>
            <person name="Duong T.A."/>
            <person name="van der Merwe N.A."/>
            <person name="Wingfield M.J."/>
            <person name="Wingfield B.D."/>
        </authorList>
    </citation>
    <scope>NUCLEOTIDE SEQUENCE [LARGE SCALE GENOMIC DNA]</scope>
    <source>
        <strain evidence="1 2">CMW 5346</strain>
    </source>
</reference>
<dbReference type="InterPro" id="IPR052999">
    <property type="entry name" value="PTS1_Protein"/>
</dbReference>
<keyword evidence="2" id="KW-1185">Reference proteome</keyword>
<name>A0ABR3ZKC2_9PEZI</name>
<dbReference type="EMBL" id="JAWCUI010000009">
    <property type="protein sequence ID" value="KAL1900672.1"/>
    <property type="molecule type" value="Genomic_DNA"/>
</dbReference>
<evidence type="ECO:0000313" key="2">
    <source>
        <dbReference type="Proteomes" id="UP001583186"/>
    </source>
</evidence>
<evidence type="ECO:0000313" key="1">
    <source>
        <dbReference type="EMBL" id="KAL1900672.1"/>
    </source>
</evidence>
<organism evidence="1 2">
    <name type="scientific">Sporothrix stenoceras</name>
    <dbReference type="NCBI Taxonomy" id="5173"/>
    <lineage>
        <taxon>Eukaryota</taxon>
        <taxon>Fungi</taxon>
        <taxon>Dikarya</taxon>
        <taxon>Ascomycota</taxon>
        <taxon>Pezizomycotina</taxon>
        <taxon>Sordariomycetes</taxon>
        <taxon>Sordariomycetidae</taxon>
        <taxon>Ophiostomatales</taxon>
        <taxon>Ophiostomataceae</taxon>
        <taxon>Sporothrix</taxon>
    </lineage>
</organism>
<sequence>MADFNARYVATNNRYGAPDYDETFIDGLRAELVKNAVEAEAIVDAVLASLAIGAHRADVVAKLFEKAIKPVAIDQVAVGRTMDTFRAVLMIVWPFVGIPWCVPAALGIVDVLKRHNIELPDTTARPFINESDRDIGHQLLKRTYQNVNNAEVQDMLRTFFPDFANLTWAVVFGYSLAGTTATGVFTESQTQLILATATVASGALRQARSHLRGAVGLGISVQAAAAVSRSAVKFNAWNGVDITGVTELEL</sequence>
<gene>
    <name evidence="1" type="ORF">Sste5346_002397</name>
</gene>